<dbReference type="SUPFAM" id="SSF53474">
    <property type="entry name" value="alpha/beta-Hydrolases"/>
    <property type="match status" value="1"/>
</dbReference>
<evidence type="ECO:0000256" key="1">
    <source>
        <dbReference type="SAM" id="SignalP"/>
    </source>
</evidence>
<feature type="domain" description="AB hydrolase-1" evidence="2">
    <location>
        <begin position="86"/>
        <end position="352"/>
    </location>
</feature>
<evidence type="ECO:0000313" key="4">
    <source>
        <dbReference type="Proteomes" id="UP001054902"/>
    </source>
</evidence>
<keyword evidence="1" id="KW-0732">Signal</keyword>
<dbReference type="InterPro" id="IPR029058">
    <property type="entry name" value="AB_hydrolase_fold"/>
</dbReference>
<gene>
    <name evidence="3" type="ORF">CTEN210_08106</name>
</gene>
<evidence type="ECO:0000259" key="2">
    <source>
        <dbReference type="Pfam" id="PF12697"/>
    </source>
</evidence>
<dbReference type="AlphaFoldDB" id="A0AAD3CVC1"/>
<feature type="signal peptide" evidence="1">
    <location>
        <begin position="1"/>
        <end position="22"/>
    </location>
</feature>
<dbReference type="Pfam" id="PF12697">
    <property type="entry name" value="Abhydrolase_6"/>
    <property type="match status" value="1"/>
</dbReference>
<comment type="caution">
    <text evidence="3">The sequence shown here is derived from an EMBL/GenBank/DDBJ whole genome shotgun (WGS) entry which is preliminary data.</text>
</comment>
<dbReference type="Proteomes" id="UP001054902">
    <property type="component" value="Unassembled WGS sequence"/>
</dbReference>
<protein>
    <recommendedName>
        <fullName evidence="2">AB hydrolase-1 domain-containing protein</fullName>
    </recommendedName>
</protein>
<dbReference type="Gene3D" id="3.40.50.1820">
    <property type="entry name" value="alpha/beta hydrolase"/>
    <property type="match status" value="1"/>
</dbReference>
<keyword evidence="4" id="KW-1185">Reference proteome</keyword>
<feature type="chain" id="PRO_5042221800" description="AB hydrolase-1 domain-containing protein" evidence="1">
    <location>
        <begin position="23"/>
        <end position="365"/>
    </location>
</feature>
<sequence length="365" mass="41109">MSIVTTSLLLIVVLLTLDLAEAFVIIRASQPQKHQKIQQKRHGVKNSSTRIFASQEVSVETYQHKRWKLTYLYKEAAPGRENDCPIILVHPVGIGLSSWFYEKLMKDFDDNPPIYAPDLIGCGLVHGADPWIPEEEGLFFPLSWVEGVETLMNDVVRSKQSDNKSLFDNIVGKQTPKGSIVLAQGGLFPVGVMLAARNPLAVSSLILTSPPIYEDMITEVPSEKLKQNYDFLRSPILGNLAFKILESRALIKFFSNLFLFQGECDNDWLDETMKESKEKFARTPVQAFNAGLLQHRSFEKELSQIVQPTLIVSGTGDKRTVDRKPYRQVIEKCELKTVGGVNVLPYENREEIISILKSVGESLEE</sequence>
<accession>A0AAD3CVC1</accession>
<organism evidence="3 4">
    <name type="scientific">Chaetoceros tenuissimus</name>
    <dbReference type="NCBI Taxonomy" id="426638"/>
    <lineage>
        <taxon>Eukaryota</taxon>
        <taxon>Sar</taxon>
        <taxon>Stramenopiles</taxon>
        <taxon>Ochrophyta</taxon>
        <taxon>Bacillariophyta</taxon>
        <taxon>Coscinodiscophyceae</taxon>
        <taxon>Chaetocerotophycidae</taxon>
        <taxon>Chaetocerotales</taxon>
        <taxon>Chaetocerotaceae</taxon>
        <taxon>Chaetoceros</taxon>
    </lineage>
</organism>
<dbReference type="EMBL" id="BLLK01000045">
    <property type="protein sequence ID" value="GFH51630.1"/>
    <property type="molecule type" value="Genomic_DNA"/>
</dbReference>
<dbReference type="InterPro" id="IPR000073">
    <property type="entry name" value="AB_hydrolase_1"/>
</dbReference>
<name>A0AAD3CVC1_9STRA</name>
<proteinExistence type="predicted"/>
<reference evidence="3 4" key="1">
    <citation type="journal article" date="2021" name="Sci. Rep.">
        <title>The genome of the diatom Chaetoceros tenuissimus carries an ancient integrated fragment of an extant virus.</title>
        <authorList>
            <person name="Hongo Y."/>
            <person name="Kimura K."/>
            <person name="Takaki Y."/>
            <person name="Yoshida Y."/>
            <person name="Baba S."/>
            <person name="Kobayashi G."/>
            <person name="Nagasaki K."/>
            <person name="Hano T."/>
            <person name="Tomaru Y."/>
        </authorList>
    </citation>
    <scope>NUCLEOTIDE SEQUENCE [LARGE SCALE GENOMIC DNA]</scope>
    <source>
        <strain evidence="3 4">NIES-3715</strain>
    </source>
</reference>
<evidence type="ECO:0000313" key="3">
    <source>
        <dbReference type="EMBL" id="GFH51630.1"/>
    </source>
</evidence>